<feature type="compositionally biased region" description="Basic and acidic residues" evidence="14">
    <location>
        <begin position="436"/>
        <end position="469"/>
    </location>
</feature>
<evidence type="ECO:0000256" key="9">
    <source>
        <dbReference type="ARBA" id="ARBA00023211"/>
    </source>
</evidence>
<keyword evidence="6 12" id="KW-0547">Nucleotide-binding</keyword>
<evidence type="ECO:0000256" key="13">
    <source>
        <dbReference type="RuleBase" id="RU000304"/>
    </source>
</evidence>
<dbReference type="Gramene" id="PRQ37529">
    <property type="protein sequence ID" value="PRQ37529"/>
    <property type="gene ID" value="RchiOBHm_Chr4g0403561"/>
</dbReference>
<dbReference type="GO" id="GO:0007165">
    <property type="term" value="P:signal transduction"/>
    <property type="evidence" value="ECO:0007669"/>
    <property type="project" value="InterPro"/>
</dbReference>
<dbReference type="FunFam" id="3.30.200.20:FF:000096">
    <property type="entry name" value="Non-specific serine/threonine protein kinase"/>
    <property type="match status" value="1"/>
</dbReference>
<dbReference type="GO" id="GO:0106310">
    <property type="term" value="F:protein serine kinase activity"/>
    <property type="evidence" value="ECO:0007669"/>
    <property type="project" value="RHEA"/>
</dbReference>
<evidence type="ECO:0000256" key="12">
    <source>
        <dbReference type="PROSITE-ProRule" id="PRU10141"/>
    </source>
</evidence>
<feature type="compositionally biased region" description="Polar residues" evidence="14">
    <location>
        <begin position="426"/>
        <end position="435"/>
    </location>
</feature>
<evidence type="ECO:0000256" key="6">
    <source>
        <dbReference type="ARBA" id="ARBA00022741"/>
    </source>
</evidence>
<dbReference type="FunFam" id="3.30.310.80:FF:000005">
    <property type="entry name" value="Non-specific serine/threonine protein kinase"/>
    <property type="match status" value="1"/>
</dbReference>
<dbReference type="OrthoDB" id="193931at2759"/>
<dbReference type="EMBL" id="PDCK01000042">
    <property type="protein sequence ID" value="PRQ37529.1"/>
    <property type="molecule type" value="Genomic_DNA"/>
</dbReference>
<feature type="region of interest" description="Disordered" evidence="14">
    <location>
        <begin position="426"/>
        <end position="469"/>
    </location>
</feature>
<dbReference type="PROSITE" id="PS00107">
    <property type="entry name" value="PROTEIN_KINASE_ATP"/>
    <property type="match status" value="1"/>
</dbReference>
<comment type="catalytic activity">
    <reaction evidence="10">
        <text>L-threonyl-[protein] + ATP = O-phospho-L-threonyl-[protein] + ADP + H(+)</text>
        <dbReference type="Rhea" id="RHEA:46608"/>
        <dbReference type="Rhea" id="RHEA-COMP:11060"/>
        <dbReference type="Rhea" id="RHEA-COMP:11605"/>
        <dbReference type="ChEBI" id="CHEBI:15378"/>
        <dbReference type="ChEBI" id="CHEBI:30013"/>
        <dbReference type="ChEBI" id="CHEBI:30616"/>
        <dbReference type="ChEBI" id="CHEBI:61977"/>
        <dbReference type="ChEBI" id="CHEBI:456216"/>
        <dbReference type="EC" id="2.7.11.1"/>
    </reaction>
</comment>
<evidence type="ECO:0000256" key="11">
    <source>
        <dbReference type="ARBA" id="ARBA00048679"/>
    </source>
</evidence>
<dbReference type="SMART" id="SM00220">
    <property type="entry name" value="S_TKc"/>
    <property type="match status" value="1"/>
</dbReference>
<gene>
    <name evidence="17" type="ORF">RchiOBHm_Chr4g0403561</name>
</gene>
<dbReference type="OMA" id="QWWTAVC"/>
<organism evidence="17 18">
    <name type="scientific">Rosa chinensis</name>
    <name type="common">China rose</name>
    <dbReference type="NCBI Taxonomy" id="74649"/>
    <lineage>
        <taxon>Eukaryota</taxon>
        <taxon>Viridiplantae</taxon>
        <taxon>Streptophyta</taxon>
        <taxon>Embryophyta</taxon>
        <taxon>Tracheophyta</taxon>
        <taxon>Spermatophyta</taxon>
        <taxon>Magnoliopsida</taxon>
        <taxon>eudicotyledons</taxon>
        <taxon>Gunneridae</taxon>
        <taxon>Pentapetalae</taxon>
        <taxon>rosids</taxon>
        <taxon>fabids</taxon>
        <taxon>Rosales</taxon>
        <taxon>Rosaceae</taxon>
        <taxon>Rosoideae</taxon>
        <taxon>Rosoideae incertae sedis</taxon>
        <taxon>Rosa</taxon>
    </lineage>
</organism>
<comment type="caution">
    <text evidence="17">The sequence shown here is derived from an EMBL/GenBank/DDBJ whole genome shotgun (WGS) entry which is preliminary data.</text>
</comment>
<proteinExistence type="inferred from homology"/>
<dbReference type="Pfam" id="PF00069">
    <property type="entry name" value="Pkinase"/>
    <property type="match status" value="1"/>
</dbReference>
<evidence type="ECO:0000259" key="16">
    <source>
        <dbReference type="PROSITE" id="PS50816"/>
    </source>
</evidence>
<dbReference type="SUPFAM" id="SSF56112">
    <property type="entry name" value="Protein kinase-like (PK-like)"/>
    <property type="match status" value="1"/>
</dbReference>
<evidence type="ECO:0000256" key="1">
    <source>
        <dbReference type="ARBA" id="ARBA00001936"/>
    </source>
</evidence>
<dbReference type="GO" id="GO:0005524">
    <property type="term" value="F:ATP binding"/>
    <property type="evidence" value="ECO:0007669"/>
    <property type="project" value="UniProtKB-UniRule"/>
</dbReference>
<comment type="catalytic activity">
    <reaction evidence="11">
        <text>L-seryl-[protein] + ATP = O-phospho-L-seryl-[protein] + ADP + H(+)</text>
        <dbReference type="Rhea" id="RHEA:17989"/>
        <dbReference type="Rhea" id="RHEA-COMP:9863"/>
        <dbReference type="Rhea" id="RHEA-COMP:11604"/>
        <dbReference type="ChEBI" id="CHEBI:15378"/>
        <dbReference type="ChEBI" id="CHEBI:29999"/>
        <dbReference type="ChEBI" id="CHEBI:30616"/>
        <dbReference type="ChEBI" id="CHEBI:83421"/>
        <dbReference type="ChEBI" id="CHEBI:456216"/>
        <dbReference type="EC" id="2.7.11.1"/>
    </reaction>
</comment>
<dbReference type="PANTHER" id="PTHR43895">
    <property type="entry name" value="CALCIUM/CALMODULIN-DEPENDENT PROTEIN KINASE KINASE-RELATED"/>
    <property type="match status" value="1"/>
</dbReference>
<evidence type="ECO:0000256" key="5">
    <source>
        <dbReference type="ARBA" id="ARBA00022679"/>
    </source>
</evidence>
<evidence type="ECO:0000256" key="4">
    <source>
        <dbReference type="ARBA" id="ARBA00022527"/>
    </source>
</evidence>
<evidence type="ECO:0000256" key="3">
    <source>
        <dbReference type="ARBA" id="ARBA00012513"/>
    </source>
</evidence>
<evidence type="ECO:0000256" key="14">
    <source>
        <dbReference type="SAM" id="MobiDB-lite"/>
    </source>
</evidence>
<dbReference type="InterPro" id="IPR008271">
    <property type="entry name" value="Ser/Thr_kinase_AS"/>
</dbReference>
<evidence type="ECO:0000313" key="17">
    <source>
        <dbReference type="EMBL" id="PRQ37529.1"/>
    </source>
</evidence>
<dbReference type="InterPro" id="IPR000719">
    <property type="entry name" value="Prot_kinase_dom"/>
</dbReference>
<feature type="binding site" evidence="12">
    <location>
        <position position="39"/>
    </location>
    <ligand>
        <name>ATP</name>
        <dbReference type="ChEBI" id="CHEBI:30616"/>
    </ligand>
</feature>
<protein>
    <recommendedName>
        <fullName evidence="3">non-specific serine/threonine protein kinase</fullName>
        <ecNumber evidence="3">2.7.11.1</ecNumber>
    </recommendedName>
</protein>
<feature type="domain" description="NAF" evidence="16">
    <location>
        <begin position="301"/>
        <end position="325"/>
    </location>
</feature>
<accession>A0A2P6QTR8</accession>
<keyword evidence="4 13" id="KW-0723">Serine/threonine-protein kinase</keyword>
<dbReference type="Gene3D" id="1.10.510.10">
    <property type="entry name" value="Transferase(Phosphotransferase) domain 1"/>
    <property type="match status" value="1"/>
</dbReference>
<keyword evidence="18" id="KW-1185">Reference proteome</keyword>
<reference evidence="17 18" key="1">
    <citation type="journal article" date="2018" name="Nat. Genet.">
        <title>The Rosa genome provides new insights in the design of modern roses.</title>
        <authorList>
            <person name="Bendahmane M."/>
        </authorList>
    </citation>
    <scope>NUCLEOTIDE SEQUENCE [LARGE SCALE GENOMIC DNA]</scope>
    <source>
        <strain evidence="18">cv. Old Blush</strain>
    </source>
</reference>
<dbReference type="Proteomes" id="UP000238479">
    <property type="component" value="Chromosome 4"/>
</dbReference>
<dbReference type="InterPro" id="IPR018451">
    <property type="entry name" value="NAF/FISL_domain"/>
</dbReference>
<comment type="similarity">
    <text evidence="2">Belongs to the protein kinase superfamily. CAMK Ser/Thr protein kinase family. SNF1 subfamily.</text>
</comment>
<dbReference type="PROSITE" id="PS50816">
    <property type="entry name" value="NAF"/>
    <property type="match status" value="1"/>
</dbReference>
<keyword evidence="5 17" id="KW-0808">Transferase</keyword>
<keyword evidence="9" id="KW-0464">Manganese</keyword>
<dbReference type="FunFam" id="1.10.510.10:FF:000279">
    <property type="entry name" value="Non-specific serine/threonine protein kinase"/>
    <property type="match status" value="1"/>
</dbReference>
<dbReference type="AlphaFoldDB" id="A0A2P6QTR8"/>
<feature type="domain" description="Protein kinase" evidence="15">
    <location>
        <begin position="10"/>
        <end position="262"/>
    </location>
</feature>
<dbReference type="STRING" id="74649.A0A2P6QTR8"/>
<evidence type="ECO:0000313" key="18">
    <source>
        <dbReference type="Proteomes" id="UP000238479"/>
    </source>
</evidence>
<dbReference type="Pfam" id="PF03822">
    <property type="entry name" value="NAF"/>
    <property type="match status" value="1"/>
</dbReference>
<evidence type="ECO:0000256" key="10">
    <source>
        <dbReference type="ARBA" id="ARBA00047899"/>
    </source>
</evidence>
<dbReference type="PANTHER" id="PTHR43895:SF123">
    <property type="entry name" value="NON-SPECIFIC SERINE_THREONINE PROTEIN KINASE"/>
    <property type="match status" value="1"/>
</dbReference>
<dbReference type="Gene3D" id="3.30.200.20">
    <property type="entry name" value="Phosphorylase Kinase, domain 1"/>
    <property type="match status" value="1"/>
</dbReference>
<dbReference type="InterPro" id="IPR004041">
    <property type="entry name" value="NAF_dom"/>
</dbReference>
<dbReference type="CDD" id="cd12195">
    <property type="entry name" value="CIPK_C"/>
    <property type="match status" value="1"/>
</dbReference>
<dbReference type="InterPro" id="IPR017441">
    <property type="entry name" value="Protein_kinase_ATP_BS"/>
</dbReference>
<evidence type="ECO:0000256" key="7">
    <source>
        <dbReference type="ARBA" id="ARBA00022777"/>
    </source>
</evidence>
<dbReference type="InterPro" id="IPR011009">
    <property type="entry name" value="Kinase-like_dom_sf"/>
</dbReference>
<dbReference type="EC" id="2.7.11.1" evidence="3"/>
<name>A0A2P6QTR8_ROSCH</name>
<sequence length="469" mass="52733">MGFANNIGKYQLGRTIGEGTFAKVKLALDSTNGKYVAIKILDKHMVMETNLMNQVQREIRTMKLLNHSNIVRIHEVIGTKTKIYIAMEYVSGGQLSDKLLYSKTLSEGEARKLFQQLIDAVDYCHNKGVYHRDLKPENLLLTSNGDLKISDFGLSALRKPGDLLSTKCGSPSYVAPELLANKGYDGAAADVWSCGVILFELLAGHLPFDDSSLMNLYKKISRAEYRFPHWFTESQKKLISGIFDPNPKRRLTIPEIIENEWFQKDYIPTCGNDSDEKIYLDDVNAAFDSIEENVKETKIPKSSSFINAFQLIAMSNDLDLSGLFEEQYNNKQKIRLGSQHTINETMRKIEAAAMDVSLSVARTNNFKIKMHAKQGMTRCCRSYIDMSAEVIEVAPAHCVVEISRSAGELGPYNEFCKSLTSQLTEELGDSSQMQESEVHHIESKSIQESEGSEKTKSTRIDDHRGYSSS</sequence>
<dbReference type="PROSITE" id="PS00108">
    <property type="entry name" value="PROTEIN_KINASE_ST"/>
    <property type="match status" value="1"/>
</dbReference>
<keyword evidence="8 12" id="KW-0067">ATP-binding</keyword>
<dbReference type="Gene3D" id="3.30.310.80">
    <property type="entry name" value="Kinase associated domain 1, KA1"/>
    <property type="match status" value="1"/>
</dbReference>
<evidence type="ECO:0000256" key="2">
    <source>
        <dbReference type="ARBA" id="ARBA00006234"/>
    </source>
</evidence>
<evidence type="ECO:0000259" key="15">
    <source>
        <dbReference type="PROSITE" id="PS50011"/>
    </source>
</evidence>
<keyword evidence="7" id="KW-0418">Kinase</keyword>
<evidence type="ECO:0000256" key="8">
    <source>
        <dbReference type="ARBA" id="ARBA00022840"/>
    </source>
</evidence>
<dbReference type="SMR" id="A0A2P6QTR8"/>
<dbReference type="GO" id="GO:0004674">
    <property type="term" value="F:protein serine/threonine kinase activity"/>
    <property type="evidence" value="ECO:0007669"/>
    <property type="project" value="UniProtKB-KW"/>
</dbReference>
<comment type="cofactor">
    <cofactor evidence="1">
        <name>Mn(2+)</name>
        <dbReference type="ChEBI" id="CHEBI:29035"/>
    </cofactor>
</comment>
<dbReference type="PROSITE" id="PS50011">
    <property type="entry name" value="PROTEIN_KINASE_DOM"/>
    <property type="match status" value="1"/>
</dbReference>